<organism evidence="6 7">
    <name type="scientific">Aerosakkonema funiforme FACHB-1375</name>
    <dbReference type="NCBI Taxonomy" id="2949571"/>
    <lineage>
        <taxon>Bacteria</taxon>
        <taxon>Bacillati</taxon>
        <taxon>Cyanobacteriota</taxon>
        <taxon>Cyanophyceae</taxon>
        <taxon>Oscillatoriophycideae</taxon>
        <taxon>Aerosakkonematales</taxon>
        <taxon>Aerosakkonemataceae</taxon>
        <taxon>Aerosakkonema</taxon>
    </lineage>
</organism>
<proteinExistence type="inferred from homology"/>
<evidence type="ECO:0000256" key="1">
    <source>
        <dbReference type="ARBA" id="ARBA00005854"/>
    </source>
</evidence>
<evidence type="ECO:0000259" key="4">
    <source>
        <dbReference type="Pfam" id="PF00389"/>
    </source>
</evidence>
<dbReference type="EMBL" id="JACJPW010000122">
    <property type="protein sequence ID" value="MBD2185456.1"/>
    <property type="molecule type" value="Genomic_DNA"/>
</dbReference>
<dbReference type="PANTHER" id="PTHR10996:SF257">
    <property type="entry name" value="GLYOXYLATE REDUCTASE 1"/>
    <property type="match status" value="1"/>
</dbReference>
<dbReference type="CDD" id="cd05301">
    <property type="entry name" value="GDH"/>
    <property type="match status" value="1"/>
</dbReference>
<sequence>MSKPKVFVTRILPDIGMEMLHQIAEIEVWPDRLPPPYEILLEKVKGKDGLLCLLTDKIDKNLLEISGSSLKVISQMAVGYDNIDIAAATTKRIPVGHTPGVLTDATADLTWALLMTASRRILEADKFTRSGEWKTWEPILLLGADISGATLGIVGCGRIGQAVARRAAGFGMRILYYNKQRLEPSLEESLGLGYREFDVLLAESDFITIHTSLSEDTYHLFSDAQFQRMKQNAILINTARGSIVDADALYRALTNGRISGAALDVTEPEPIPLDSPLLTLDNIIITPHIGSASRQTRDKMAMMAASNLAAGLKGEKLPDCVNPEVYG</sequence>
<dbReference type="Pfam" id="PF02826">
    <property type="entry name" value="2-Hacid_dh_C"/>
    <property type="match status" value="1"/>
</dbReference>
<evidence type="ECO:0000256" key="2">
    <source>
        <dbReference type="ARBA" id="ARBA00023002"/>
    </source>
</evidence>
<accession>A0A926VKB3</accession>
<dbReference type="Pfam" id="PF00389">
    <property type="entry name" value="2-Hacid_dh"/>
    <property type="match status" value="1"/>
</dbReference>
<dbReference type="InterPro" id="IPR006140">
    <property type="entry name" value="D-isomer_DH_NAD-bd"/>
</dbReference>
<comment type="caution">
    <text evidence="6">The sequence shown here is derived from an EMBL/GenBank/DDBJ whole genome shotgun (WGS) entry which is preliminary data.</text>
</comment>
<dbReference type="AlphaFoldDB" id="A0A926VKB3"/>
<dbReference type="InterPro" id="IPR036291">
    <property type="entry name" value="NAD(P)-bd_dom_sf"/>
</dbReference>
<dbReference type="PANTHER" id="PTHR10996">
    <property type="entry name" value="2-HYDROXYACID DEHYDROGENASE-RELATED"/>
    <property type="match status" value="1"/>
</dbReference>
<comment type="similarity">
    <text evidence="1 3">Belongs to the D-isomer specific 2-hydroxyacid dehydrogenase family.</text>
</comment>
<dbReference type="SUPFAM" id="SSF52283">
    <property type="entry name" value="Formate/glycerate dehydrogenase catalytic domain-like"/>
    <property type="match status" value="1"/>
</dbReference>
<evidence type="ECO:0000259" key="5">
    <source>
        <dbReference type="Pfam" id="PF02826"/>
    </source>
</evidence>
<reference evidence="6" key="1">
    <citation type="journal article" date="2015" name="ISME J.">
        <title>Draft Genome Sequence of Streptomyces incarnatus NRRL8089, which Produces the Nucleoside Antibiotic Sinefungin.</title>
        <authorList>
            <person name="Oshima K."/>
            <person name="Hattori M."/>
            <person name="Shimizu H."/>
            <person name="Fukuda K."/>
            <person name="Nemoto M."/>
            <person name="Inagaki K."/>
            <person name="Tamura T."/>
        </authorList>
    </citation>
    <scope>NUCLEOTIDE SEQUENCE</scope>
    <source>
        <strain evidence="6">FACHB-1375</strain>
    </source>
</reference>
<dbReference type="RefSeq" id="WP_190473789.1">
    <property type="nucleotide sequence ID" value="NZ_JACJPW010000122.1"/>
</dbReference>
<name>A0A926VKB3_9CYAN</name>
<protein>
    <submittedName>
        <fullName evidence="6">D-glycerate dehydrogenase</fullName>
    </submittedName>
</protein>
<dbReference type="PROSITE" id="PS00671">
    <property type="entry name" value="D_2_HYDROXYACID_DH_3"/>
    <property type="match status" value="1"/>
</dbReference>
<dbReference type="Proteomes" id="UP000641646">
    <property type="component" value="Unassembled WGS sequence"/>
</dbReference>
<keyword evidence="7" id="KW-1185">Reference proteome</keyword>
<dbReference type="InterPro" id="IPR029752">
    <property type="entry name" value="D-isomer_DH_CS1"/>
</dbReference>
<gene>
    <name evidence="6" type="ORF">H6G03_31035</name>
</gene>
<evidence type="ECO:0000313" key="7">
    <source>
        <dbReference type="Proteomes" id="UP000641646"/>
    </source>
</evidence>
<dbReference type="GO" id="GO:0016618">
    <property type="term" value="F:hydroxypyruvate reductase [NAD(P)H] activity"/>
    <property type="evidence" value="ECO:0007669"/>
    <property type="project" value="TreeGrafter"/>
</dbReference>
<dbReference type="PROSITE" id="PS00065">
    <property type="entry name" value="D_2_HYDROXYACID_DH_1"/>
    <property type="match status" value="1"/>
</dbReference>
<dbReference type="Gene3D" id="3.40.50.720">
    <property type="entry name" value="NAD(P)-binding Rossmann-like Domain"/>
    <property type="match status" value="2"/>
</dbReference>
<dbReference type="InterPro" id="IPR006139">
    <property type="entry name" value="D-isomer_2_OHA_DH_cat_dom"/>
</dbReference>
<feature type="domain" description="D-isomer specific 2-hydroxyacid dehydrogenase NAD-binding" evidence="5">
    <location>
        <begin position="112"/>
        <end position="290"/>
    </location>
</feature>
<reference evidence="6" key="2">
    <citation type="submission" date="2020-08" db="EMBL/GenBank/DDBJ databases">
        <authorList>
            <person name="Chen M."/>
            <person name="Teng W."/>
            <person name="Zhao L."/>
            <person name="Hu C."/>
            <person name="Zhou Y."/>
            <person name="Han B."/>
            <person name="Song L."/>
            <person name="Shu W."/>
        </authorList>
    </citation>
    <scope>NUCLEOTIDE SEQUENCE</scope>
    <source>
        <strain evidence="6">FACHB-1375</strain>
    </source>
</reference>
<dbReference type="GO" id="GO:0030267">
    <property type="term" value="F:glyoxylate reductase (NADPH) activity"/>
    <property type="evidence" value="ECO:0007669"/>
    <property type="project" value="TreeGrafter"/>
</dbReference>
<dbReference type="GO" id="GO:0051287">
    <property type="term" value="F:NAD binding"/>
    <property type="evidence" value="ECO:0007669"/>
    <property type="project" value="InterPro"/>
</dbReference>
<dbReference type="SUPFAM" id="SSF51735">
    <property type="entry name" value="NAD(P)-binding Rossmann-fold domains"/>
    <property type="match status" value="1"/>
</dbReference>
<evidence type="ECO:0000313" key="6">
    <source>
        <dbReference type="EMBL" id="MBD2185456.1"/>
    </source>
</evidence>
<feature type="domain" description="D-isomer specific 2-hydroxyacid dehydrogenase catalytic" evidence="4">
    <location>
        <begin position="7"/>
        <end position="322"/>
    </location>
</feature>
<dbReference type="FunFam" id="3.40.50.720:FF:000462">
    <property type="entry name" value="Glyoxylate reductase (NADP+)"/>
    <property type="match status" value="1"/>
</dbReference>
<dbReference type="GO" id="GO:0005829">
    <property type="term" value="C:cytosol"/>
    <property type="evidence" value="ECO:0007669"/>
    <property type="project" value="TreeGrafter"/>
</dbReference>
<dbReference type="InterPro" id="IPR050223">
    <property type="entry name" value="D-isomer_2-hydroxyacid_DH"/>
</dbReference>
<dbReference type="InterPro" id="IPR029753">
    <property type="entry name" value="D-isomer_DH_CS"/>
</dbReference>
<keyword evidence="2 3" id="KW-0560">Oxidoreductase</keyword>
<evidence type="ECO:0000256" key="3">
    <source>
        <dbReference type="RuleBase" id="RU003719"/>
    </source>
</evidence>